<dbReference type="AlphaFoldDB" id="A0A9D7SJV0"/>
<organism evidence="2 3">
    <name type="scientific">Candidatus Geothrix skivensis</name>
    <dbReference type="NCBI Taxonomy" id="2954439"/>
    <lineage>
        <taxon>Bacteria</taxon>
        <taxon>Pseudomonadati</taxon>
        <taxon>Acidobacteriota</taxon>
        <taxon>Holophagae</taxon>
        <taxon>Holophagales</taxon>
        <taxon>Holophagaceae</taxon>
        <taxon>Geothrix</taxon>
    </lineage>
</organism>
<evidence type="ECO:0000313" key="3">
    <source>
        <dbReference type="Proteomes" id="UP000886657"/>
    </source>
</evidence>
<name>A0A9D7SJV0_9BACT</name>
<dbReference type="InterPro" id="IPR038142">
    <property type="entry name" value="Cytochrome_P460_sp"/>
</dbReference>
<gene>
    <name evidence="2" type="ORF">IPP58_14175</name>
</gene>
<dbReference type="Gene3D" id="3.50.70.20">
    <property type="entry name" value="Cytochrome P460"/>
    <property type="match status" value="1"/>
</dbReference>
<reference evidence="2" key="1">
    <citation type="submission" date="2020-10" db="EMBL/GenBank/DDBJ databases">
        <title>Connecting structure to function with the recovery of over 1000 high-quality activated sludge metagenome-assembled genomes encoding full-length rRNA genes using long-read sequencing.</title>
        <authorList>
            <person name="Singleton C.M."/>
            <person name="Petriglieri F."/>
            <person name="Kristensen J.M."/>
            <person name="Kirkegaard R.H."/>
            <person name="Michaelsen T.Y."/>
            <person name="Andersen M.H."/>
            <person name="Karst S.M."/>
            <person name="Dueholm M.S."/>
            <person name="Nielsen P.H."/>
            <person name="Albertsen M."/>
        </authorList>
    </citation>
    <scope>NUCLEOTIDE SEQUENCE</scope>
    <source>
        <strain evidence="2">Skiv_18-Q3-R9-52_MAXAC.067</strain>
    </source>
</reference>
<keyword evidence="1" id="KW-1133">Transmembrane helix</keyword>
<dbReference type="Proteomes" id="UP000886657">
    <property type="component" value="Unassembled WGS sequence"/>
</dbReference>
<feature type="transmembrane region" description="Helical" evidence="1">
    <location>
        <begin position="43"/>
        <end position="69"/>
    </location>
</feature>
<accession>A0A9D7SJV0</accession>
<evidence type="ECO:0000256" key="1">
    <source>
        <dbReference type="SAM" id="Phobius"/>
    </source>
</evidence>
<keyword evidence="1" id="KW-0812">Transmembrane</keyword>
<feature type="transmembrane region" description="Helical" evidence="1">
    <location>
        <begin position="142"/>
        <end position="165"/>
    </location>
</feature>
<dbReference type="EMBL" id="JADKIO010000010">
    <property type="protein sequence ID" value="MBK9797608.1"/>
    <property type="molecule type" value="Genomic_DNA"/>
</dbReference>
<feature type="transmembrane region" description="Helical" evidence="1">
    <location>
        <begin position="16"/>
        <end position="36"/>
    </location>
</feature>
<feature type="transmembrane region" description="Helical" evidence="1">
    <location>
        <begin position="98"/>
        <end position="121"/>
    </location>
</feature>
<evidence type="ECO:0008006" key="4">
    <source>
        <dbReference type="Google" id="ProtNLM"/>
    </source>
</evidence>
<protein>
    <recommendedName>
        <fullName evidence="4">Cytochrome P460 domain-containing protein</fullName>
    </recommendedName>
</protein>
<comment type="caution">
    <text evidence="2">The sequence shown here is derived from an EMBL/GenBank/DDBJ whole genome shotgun (WGS) entry which is preliminary data.</text>
</comment>
<evidence type="ECO:0000313" key="2">
    <source>
        <dbReference type="EMBL" id="MBK9797608.1"/>
    </source>
</evidence>
<proteinExistence type="predicted"/>
<keyword evidence="1" id="KW-0472">Membrane</keyword>
<sequence length="327" mass="35708">MSASPLLEFIAREHPALVHIPLGLVAVLPLAMLGSFHPRHGRLLVATSFFIAVIGWLASTTALFSGLVWGRQINLIAPNAFLPVIANEKQVLQRMLEFHILAALAGFLVGGVCVFILWRIWRRDYSASSGGAEHRHHAGRRFWERGVGAPALLLSLIWVGCWGFSGKLGGIMVFGNEETNRAAAEAEKAKRNDVEADLPIRALDYASLEPAETAPVRSKAHGDRWRRVWVSASGIDAYKAGKPLPAGAYAVMSTFTDEKGKPSTEPGPLYMKETKADGTTAFAFYWGRVPQDLQKEFGNQDSVYWRSPDTKLATCLGCHEKGAAASK</sequence>